<dbReference type="Gene3D" id="1.10.10.10">
    <property type="entry name" value="Winged helix-like DNA-binding domain superfamily/Winged helix DNA-binding domain"/>
    <property type="match status" value="1"/>
</dbReference>
<comment type="caution">
    <text evidence="5">The sequence shown here is derived from an EMBL/GenBank/DDBJ whole genome shotgun (WGS) entry which is preliminary data.</text>
</comment>
<keyword evidence="1" id="KW-0805">Transcription regulation</keyword>
<accession>A0ABX0XXU0</accession>
<evidence type="ECO:0000256" key="2">
    <source>
        <dbReference type="ARBA" id="ARBA00023125"/>
    </source>
</evidence>
<dbReference type="PRINTS" id="PR00035">
    <property type="entry name" value="HTHGNTR"/>
</dbReference>
<name>A0ABX0XXU0_9ACTN</name>
<keyword evidence="2" id="KW-0238">DNA-binding</keyword>
<evidence type="ECO:0000313" key="6">
    <source>
        <dbReference type="Proteomes" id="UP000722989"/>
    </source>
</evidence>
<evidence type="ECO:0000256" key="3">
    <source>
        <dbReference type="ARBA" id="ARBA00023163"/>
    </source>
</evidence>
<dbReference type="InterPro" id="IPR036390">
    <property type="entry name" value="WH_DNA-bd_sf"/>
</dbReference>
<dbReference type="InterPro" id="IPR000524">
    <property type="entry name" value="Tscrpt_reg_HTH_GntR"/>
</dbReference>
<evidence type="ECO:0000256" key="1">
    <source>
        <dbReference type="ARBA" id="ARBA00023015"/>
    </source>
</evidence>
<keyword evidence="3" id="KW-0804">Transcription</keyword>
<dbReference type="SUPFAM" id="SSF46785">
    <property type="entry name" value="Winged helix' DNA-binding domain"/>
    <property type="match status" value="1"/>
</dbReference>
<dbReference type="SUPFAM" id="SSF64288">
    <property type="entry name" value="Chorismate lyase-like"/>
    <property type="match status" value="1"/>
</dbReference>
<protein>
    <submittedName>
        <fullName evidence="5">GntR family transcriptional regulator</fullName>
    </submittedName>
</protein>
<dbReference type="CDD" id="cd07377">
    <property type="entry name" value="WHTH_GntR"/>
    <property type="match status" value="1"/>
</dbReference>
<evidence type="ECO:0000313" key="5">
    <source>
        <dbReference type="EMBL" id="NJC69979.1"/>
    </source>
</evidence>
<dbReference type="PANTHER" id="PTHR44846:SF1">
    <property type="entry name" value="MANNOSYL-D-GLYCERATE TRANSPORT_METABOLISM SYSTEM REPRESSOR MNGR-RELATED"/>
    <property type="match status" value="1"/>
</dbReference>
<dbReference type="InterPro" id="IPR050679">
    <property type="entry name" value="Bact_HTH_transcr_reg"/>
</dbReference>
<keyword evidence="6" id="KW-1185">Reference proteome</keyword>
<dbReference type="InterPro" id="IPR011663">
    <property type="entry name" value="UTRA"/>
</dbReference>
<dbReference type="SMART" id="SM00866">
    <property type="entry name" value="UTRA"/>
    <property type="match status" value="1"/>
</dbReference>
<proteinExistence type="predicted"/>
<dbReference type="Pfam" id="PF00392">
    <property type="entry name" value="GntR"/>
    <property type="match status" value="1"/>
</dbReference>
<organism evidence="5 6">
    <name type="scientific">Planosporangium thailandense</name>
    <dbReference type="NCBI Taxonomy" id="765197"/>
    <lineage>
        <taxon>Bacteria</taxon>
        <taxon>Bacillati</taxon>
        <taxon>Actinomycetota</taxon>
        <taxon>Actinomycetes</taxon>
        <taxon>Micromonosporales</taxon>
        <taxon>Micromonosporaceae</taxon>
        <taxon>Planosporangium</taxon>
    </lineage>
</organism>
<dbReference type="PANTHER" id="PTHR44846">
    <property type="entry name" value="MANNOSYL-D-GLYCERATE TRANSPORT/METABOLISM SYSTEM REPRESSOR MNGR-RELATED"/>
    <property type="match status" value="1"/>
</dbReference>
<sequence>MPVASEEADEPKYYLVKRHLLGLLADFKPGSPLPPERELAKLLATSRTTVRQALADLVTEGRLERRHGSGTYVAEPKLAWSLEIAGFTEQAAASGLELRTSLISAQRVRATQEIAELLGISPKDSVHRVERLREVNGSPMALEESYLSVARYPGLGRFLKRNGSLYQVLSERWGVTIADAVSTVETAPAPPRESKLLCTDTGAPMLVLSRHSFDETGAPVEWGRSWFRGDRYKVVARMGSCRHAEVDEHKAISLQPRSATTRLQSRARQAAG</sequence>
<dbReference type="Pfam" id="PF07702">
    <property type="entry name" value="UTRA"/>
    <property type="match status" value="1"/>
</dbReference>
<dbReference type="EMBL" id="JAATVY010000004">
    <property type="protein sequence ID" value="NJC69979.1"/>
    <property type="molecule type" value="Genomic_DNA"/>
</dbReference>
<evidence type="ECO:0000259" key="4">
    <source>
        <dbReference type="PROSITE" id="PS50949"/>
    </source>
</evidence>
<dbReference type="InterPro" id="IPR036388">
    <property type="entry name" value="WH-like_DNA-bd_sf"/>
</dbReference>
<reference evidence="5 6" key="1">
    <citation type="submission" date="2020-03" db="EMBL/GenBank/DDBJ databases">
        <title>WGS of the type strain of Planosporangium spp.</title>
        <authorList>
            <person name="Thawai C."/>
        </authorList>
    </citation>
    <scope>NUCLEOTIDE SEQUENCE [LARGE SCALE GENOMIC DNA]</scope>
    <source>
        <strain evidence="5 6">TBRC 5610</strain>
    </source>
</reference>
<dbReference type="InterPro" id="IPR028978">
    <property type="entry name" value="Chorismate_lyase_/UTRA_dom_sf"/>
</dbReference>
<gene>
    <name evidence="5" type="ORF">HC031_09675</name>
</gene>
<feature type="domain" description="HTH gntR-type" evidence="4">
    <location>
        <begin position="10"/>
        <end position="76"/>
    </location>
</feature>
<dbReference type="PROSITE" id="PS50949">
    <property type="entry name" value="HTH_GNTR"/>
    <property type="match status" value="1"/>
</dbReference>
<dbReference type="RefSeq" id="WP_167924836.1">
    <property type="nucleotide sequence ID" value="NZ_JAATVY010000004.1"/>
</dbReference>
<dbReference type="Proteomes" id="UP000722989">
    <property type="component" value="Unassembled WGS sequence"/>
</dbReference>
<dbReference type="SMART" id="SM00345">
    <property type="entry name" value="HTH_GNTR"/>
    <property type="match status" value="1"/>
</dbReference>
<dbReference type="Gene3D" id="3.40.1410.10">
    <property type="entry name" value="Chorismate lyase-like"/>
    <property type="match status" value="1"/>
</dbReference>